<reference evidence="7" key="2">
    <citation type="journal article" date="2021" name="PeerJ">
        <title>Extensive microbial diversity within the chicken gut microbiome revealed by metagenomics and culture.</title>
        <authorList>
            <person name="Gilroy R."/>
            <person name="Ravi A."/>
            <person name="Getino M."/>
            <person name="Pursley I."/>
            <person name="Horton D.L."/>
            <person name="Alikhan N.F."/>
            <person name="Baker D."/>
            <person name="Gharbi K."/>
            <person name="Hall N."/>
            <person name="Watson M."/>
            <person name="Adriaenssens E.M."/>
            <person name="Foster-Nyarko E."/>
            <person name="Jarju S."/>
            <person name="Secka A."/>
            <person name="Antonio M."/>
            <person name="Oren A."/>
            <person name="Chaudhuri R.R."/>
            <person name="La Ragione R."/>
            <person name="Hildebrand F."/>
            <person name="Pallen M.J."/>
        </authorList>
    </citation>
    <scope>NUCLEOTIDE SEQUENCE</scope>
    <source>
        <strain evidence="7">G3-4614</strain>
    </source>
</reference>
<dbReference type="Proteomes" id="UP000823636">
    <property type="component" value="Unassembled WGS sequence"/>
</dbReference>
<dbReference type="PANTHER" id="PTHR13799:SF14">
    <property type="entry name" value="GTP CYCLOHYDROLASE 1 TYPE 2 HOMOLOG"/>
    <property type="match status" value="1"/>
</dbReference>
<dbReference type="EMBL" id="JADIMW010000036">
    <property type="protein sequence ID" value="MBO8437977.1"/>
    <property type="molecule type" value="Genomic_DNA"/>
</dbReference>
<dbReference type="FunFam" id="3.40.1390.30:FF:000001">
    <property type="entry name" value="GTP cyclohydrolase 1 type 2"/>
    <property type="match status" value="1"/>
</dbReference>
<dbReference type="Gene3D" id="3.40.1390.30">
    <property type="entry name" value="NIF3 (NGG1p interacting factor 3)-like"/>
    <property type="match status" value="1"/>
</dbReference>
<organism evidence="7 8">
    <name type="scientific">Candidatus Caccoplasma merdipullorum</name>
    <dbReference type="NCBI Taxonomy" id="2840718"/>
    <lineage>
        <taxon>Bacteria</taxon>
        <taxon>Pseudomonadati</taxon>
        <taxon>Bacteroidota</taxon>
        <taxon>Bacteroidia</taxon>
        <taxon>Bacteroidales</taxon>
        <taxon>Bacteroidaceae</taxon>
        <taxon>Bacteroidaceae incertae sedis</taxon>
        <taxon>Candidatus Caccoplasma</taxon>
    </lineage>
</organism>
<evidence type="ECO:0000256" key="2">
    <source>
        <dbReference type="ARBA" id="ARBA00011643"/>
    </source>
</evidence>
<dbReference type="NCBIfam" id="TIGR00486">
    <property type="entry name" value="YbgI_SA1388"/>
    <property type="match status" value="1"/>
</dbReference>
<accession>A0A9D9H7G3</accession>
<comment type="similarity">
    <text evidence="1 5">Belongs to the GTP cyclohydrolase I type 2/NIF3 family.</text>
</comment>
<feature type="binding site" evidence="6">
    <location>
        <position position="331"/>
    </location>
    <ligand>
        <name>a divalent metal cation</name>
        <dbReference type="ChEBI" id="CHEBI:60240"/>
        <label>1</label>
    </ligand>
</feature>
<comment type="subunit">
    <text evidence="2">Homohexamer.</text>
</comment>
<dbReference type="InterPro" id="IPR015867">
    <property type="entry name" value="N-reg_PII/ATP_PRibTrfase_C"/>
</dbReference>
<dbReference type="GO" id="GO:0046872">
    <property type="term" value="F:metal ion binding"/>
    <property type="evidence" value="ECO:0007669"/>
    <property type="project" value="UniProtKB-UniRule"/>
</dbReference>
<reference evidence="7" key="1">
    <citation type="submission" date="2020-10" db="EMBL/GenBank/DDBJ databases">
        <authorList>
            <person name="Gilroy R."/>
        </authorList>
    </citation>
    <scope>NUCLEOTIDE SEQUENCE</scope>
    <source>
        <strain evidence="7">G3-4614</strain>
    </source>
</reference>
<feature type="binding site" evidence="6">
    <location>
        <position position="64"/>
    </location>
    <ligand>
        <name>a divalent metal cation</name>
        <dbReference type="ChEBI" id="CHEBI:60240"/>
        <label>2</label>
    </ligand>
</feature>
<dbReference type="PANTHER" id="PTHR13799">
    <property type="entry name" value="NGG1 INTERACTING FACTOR 3"/>
    <property type="match status" value="1"/>
</dbReference>
<dbReference type="InterPro" id="IPR002678">
    <property type="entry name" value="DUF34/NIF3"/>
</dbReference>
<feature type="binding site" evidence="6">
    <location>
        <position position="65"/>
    </location>
    <ligand>
        <name>a divalent metal cation</name>
        <dbReference type="ChEBI" id="CHEBI:60240"/>
        <label>1</label>
    </ligand>
</feature>
<protein>
    <recommendedName>
        <fullName evidence="3 5">GTP cyclohydrolase 1 type 2 homolog</fullName>
    </recommendedName>
</protein>
<comment type="caution">
    <text evidence="7">The sequence shown here is derived from an EMBL/GenBank/DDBJ whole genome shotgun (WGS) entry which is preliminary data.</text>
</comment>
<dbReference type="Pfam" id="PF01784">
    <property type="entry name" value="DUF34_NIF3"/>
    <property type="match status" value="1"/>
</dbReference>
<evidence type="ECO:0000256" key="3">
    <source>
        <dbReference type="ARBA" id="ARBA00022112"/>
    </source>
</evidence>
<evidence type="ECO:0000313" key="8">
    <source>
        <dbReference type="Proteomes" id="UP000823636"/>
    </source>
</evidence>
<evidence type="ECO:0000256" key="5">
    <source>
        <dbReference type="PIRNR" id="PIRNR037489"/>
    </source>
</evidence>
<dbReference type="InterPro" id="IPR017221">
    <property type="entry name" value="DUF34/NIF3_bac"/>
</dbReference>
<evidence type="ECO:0000256" key="6">
    <source>
        <dbReference type="PIRSR" id="PIRSR602678-1"/>
    </source>
</evidence>
<gene>
    <name evidence="7" type="ORF">IAC54_03640</name>
</gene>
<dbReference type="Gene3D" id="3.30.70.120">
    <property type="match status" value="1"/>
</dbReference>
<sequence>MKISDITSAIEEYAPLSLQESYDNSGMQVGDKRWEATGALLCVDVTEDIVDEAIENGINLIISHHPLLFKGIKTLTGSNYIERCIIKAASNDIAIYSAHTNMDNATKGVSCRMAEKLGLENITALAPVSGMMMKITVFVPETHADTVRSALFSAGAGMIGNYDSCSYNMAGYGTFRARQGANPYCGEIGELHHENETRIEAVFPSYKKYEVVRQMQKAHPYEEPAYDIIKLENPIKNTGAGAIGELMCPMDEVDFLERIKSVFHCGILKHSALTGKKVRRVAMCGGSGSFLIEEAIRAEADVYITAEIGYHDYFRAEGDILLVDAGHYETEQYTKDIFCDIITKKFPTFAIHYTKVGMNPVNYL</sequence>
<dbReference type="InterPro" id="IPR036069">
    <property type="entry name" value="DUF34/NIF3_sf"/>
</dbReference>
<name>A0A9D9H7G3_9BACT</name>
<feature type="binding site" evidence="6">
    <location>
        <position position="327"/>
    </location>
    <ligand>
        <name>a divalent metal cation</name>
        <dbReference type="ChEBI" id="CHEBI:60240"/>
        <label>1</label>
    </ligand>
</feature>
<dbReference type="GO" id="GO:0005737">
    <property type="term" value="C:cytoplasm"/>
    <property type="evidence" value="ECO:0007669"/>
    <property type="project" value="TreeGrafter"/>
</dbReference>
<dbReference type="AlphaFoldDB" id="A0A9D9H7G3"/>
<dbReference type="PIRSF" id="PIRSF037489">
    <property type="entry name" value="UCP037489_NIF3_YqfO"/>
    <property type="match status" value="1"/>
</dbReference>
<evidence type="ECO:0000256" key="1">
    <source>
        <dbReference type="ARBA" id="ARBA00006964"/>
    </source>
</evidence>
<dbReference type="SUPFAM" id="SSF102705">
    <property type="entry name" value="NIF3 (NGG1p interacting factor 3)-like"/>
    <property type="match status" value="1"/>
</dbReference>
<feature type="binding site" evidence="6">
    <location>
        <position position="103"/>
    </location>
    <ligand>
        <name>a divalent metal cation</name>
        <dbReference type="ChEBI" id="CHEBI:60240"/>
        <label>1</label>
    </ligand>
</feature>
<keyword evidence="4 5" id="KW-0479">Metal-binding</keyword>
<dbReference type="FunFam" id="3.30.70.120:FF:000006">
    <property type="entry name" value="GTP cyclohydrolase 1 type 2 homolog"/>
    <property type="match status" value="1"/>
</dbReference>
<evidence type="ECO:0000313" key="7">
    <source>
        <dbReference type="EMBL" id="MBO8437977.1"/>
    </source>
</evidence>
<proteinExistence type="inferred from homology"/>
<evidence type="ECO:0000256" key="4">
    <source>
        <dbReference type="ARBA" id="ARBA00022723"/>
    </source>
</evidence>